<protein>
    <submittedName>
        <fullName evidence="2">PRC-barrel domain-containing protein</fullName>
    </submittedName>
</protein>
<dbReference type="InterPro" id="IPR011033">
    <property type="entry name" value="PRC_barrel-like_sf"/>
</dbReference>
<organism evidence="2 3">
    <name type="scientific">Blastococcus aggregatus</name>
    <dbReference type="NCBI Taxonomy" id="38502"/>
    <lineage>
        <taxon>Bacteria</taxon>
        <taxon>Bacillati</taxon>
        <taxon>Actinomycetota</taxon>
        <taxon>Actinomycetes</taxon>
        <taxon>Geodermatophilales</taxon>
        <taxon>Geodermatophilaceae</taxon>
        <taxon>Blastococcus</taxon>
    </lineage>
</organism>
<name>A0A285V7F6_9ACTN</name>
<feature type="domain" description="PRC-barrel" evidence="1">
    <location>
        <begin position="26"/>
        <end position="88"/>
    </location>
</feature>
<dbReference type="EMBL" id="OBQI01000004">
    <property type="protein sequence ID" value="SOC50064.1"/>
    <property type="molecule type" value="Genomic_DNA"/>
</dbReference>
<dbReference type="Gene3D" id="3.90.50.10">
    <property type="entry name" value="Photosynthetic Reaction Center, subunit H, domain 2"/>
    <property type="match status" value="1"/>
</dbReference>
<dbReference type="Proteomes" id="UP000219435">
    <property type="component" value="Unassembled WGS sequence"/>
</dbReference>
<dbReference type="PANTHER" id="PTHR36505">
    <property type="entry name" value="BLR1072 PROTEIN"/>
    <property type="match status" value="1"/>
</dbReference>
<dbReference type="GO" id="GO:0019684">
    <property type="term" value="P:photosynthesis, light reaction"/>
    <property type="evidence" value="ECO:0007669"/>
    <property type="project" value="InterPro"/>
</dbReference>
<reference evidence="3" key="1">
    <citation type="submission" date="2017-08" db="EMBL/GenBank/DDBJ databases">
        <authorList>
            <person name="Varghese N."/>
            <person name="Submissions S."/>
        </authorList>
    </citation>
    <scope>NUCLEOTIDE SEQUENCE [LARGE SCALE GENOMIC DNA]</scope>
    <source>
        <strain evidence="3">DSM 4725</strain>
    </source>
</reference>
<dbReference type="AlphaFoldDB" id="A0A285V7F6"/>
<keyword evidence="3" id="KW-1185">Reference proteome</keyword>
<dbReference type="PANTHER" id="PTHR36505:SF1">
    <property type="entry name" value="BLR1072 PROTEIN"/>
    <property type="match status" value="1"/>
</dbReference>
<dbReference type="Pfam" id="PF05239">
    <property type="entry name" value="PRC"/>
    <property type="match status" value="1"/>
</dbReference>
<evidence type="ECO:0000259" key="1">
    <source>
        <dbReference type="Pfam" id="PF05239"/>
    </source>
</evidence>
<accession>A0A285V7F6</accession>
<dbReference type="RefSeq" id="WP_097195640.1">
    <property type="nucleotide sequence ID" value="NZ_OBQI01000004.1"/>
</dbReference>
<evidence type="ECO:0000313" key="3">
    <source>
        <dbReference type="Proteomes" id="UP000219435"/>
    </source>
</evidence>
<dbReference type="InterPro" id="IPR027275">
    <property type="entry name" value="PRC-brl_dom"/>
</dbReference>
<proteinExistence type="predicted"/>
<gene>
    <name evidence="2" type="ORF">SAMN05660748_2803</name>
</gene>
<evidence type="ECO:0000313" key="2">
    <source>
        <dbReference type="EMBL" id="SOC50064.1"/>
    </source>
</evidence>
<sequence>MTTTEVPGRLVWLGDTYRTVADPEADVRGRTAIDSNGAELGTVDDLLVDEEEDRVRFLRIGSGGILGLGRHRFLVPVDAVTVVGRELVLVSRDRSRLHDAPGYDPELTGDRQYFDRLYAWWGYPPYWAPGYAYPPYPYGL</sequence>
<dbReference type="GO" id="GO:0030077">
    <property type="term" value="C:plasma membrane light-harvesting complex"/>
    <property type="evidence" value="ECO:0007669"/>
    <property type="project" value="InterPro"/>
</dbReference>
<dbReference type="InterPro" id="IPR014747">
    <property type="entry name" value="Bac_photo_RC_H_C"/>
</dbReference>
<dbReference type="OrthoDB" id="4738165at2"/>
<dbReference type="SUPFAM" id="SSF50346">
    <property type="entry name" value="PRC-barrel domain"/>
    <property type="match status" value="1"/>
</dbReference>